<keyword evidence="2" id="KW-0328">Glycosyltransferase</keyword>
<dbReference type="CDD" id="cd03784">
    <property type="entry name" value="GT1_Gtf-like"/>
    <property type="match status" value="1"/>
</dbReference>
<evidence type="ECO:0000256" key="2">
    <source>
        <dbReference type="ARBA" id="ARBA00022676"/>
    </source>
</evidence>
<name>A0AA39W886_ACESA</name>
<dbReference type="AlphaFoldDB" id="A0AA39W886"/>
<reference evidence="4" key="1">
    <citation type="journal article" date="2022" name="Plant J.">
        <title>Strategies of tolerance reflected in two North American maple genomes.</title>
        <authorList>
            <person name="McEvoy S.L."/>
            <person name="Sezen U.U."/>
            <person name="Trouern-Trend A."/>
            <person name="McMahon S.M."/>
            <person name="Schaberg P.G."/>
            <person name="Yang J."/>
            <person name="Wegrzyn J.L."/>
            <person name="Swenson N.G."/>
        </authorList>
    </citation>
    <scope>NUCLEOTIDE SEQUENCE</scope>
    <source>
        <strain evidence="4">NS2018</strain>
    </source>
</reference>
<comment type="similarity">
    <text evidence="1">Belongs to the UDP-glycosyltransferase family.</text>
</comment>
<proteinExistence type="inferred from homology"/>
<dbReference type="Gene3D" id="3.40.50.2000">
    <property type="entry name" value="Glycogen Phosphorylase B"/>
    <property type="match status" value="2"/>
</dbReference>
<dbReference type="Pfam" id="PF00201">
    <property type="entry name" value="UDPGT"/>
    <property type="match status" value="1"/>
</dbReference>
<sequence length="472" mass="52362">MPPPPHFLLVTFPAQGHINPTLQLAKRLLRMGARITYSTTISAQRRMTGTAPPLDGLTFAGFSDGYDDGFNSCDRDHDEVKQYMSVLKRRGSETLSQLIVDSEKEGQPVSCLIYTLLLPWTAEVARGLHIPSVHFWIQPAMILDIYYYYFNGYDDVITKSANDPSCSINLPGLPPLSSSDLPSFLIPSNNYPSLLTLFQEQLEALDQDTNPRILINTCDALEPEALRAVDKFNMVAIGPSIPSAFLDGQDPNDSCFGGDILHGRDSTDYKEWLNSKPESSVVYVSFGSIAVLKKPQMEAIARGLLDSGHPFLWVIRSDQKANGDEEEKLSCMEELEQQGMIVTWCSQVEVLSHPAVGCFVTHCGWNSTLESLVSGVAVVAYPQWTDQATNAMLIEKEWRTGVRVKLNDEGVAEREEIKNCLQVVMGGGEQAQALRENAMKWKDLTRDAAKDGGSSYNNLMAFVDEFRSCCIN</sequence>
<dbReference type="GO" id="GO:0080044">
    <property type="term" value="F:quercetin 7-O-glucosyltransferase activity"/>
    <property type="evidence" value="ECO:0007669"/>
    <property type="project" value="TreeGrafter"/>
</dbReference>
<evidence type="ECO:0000313" key="5">
    <source>
        <dbReference type="Proteomes" id="UP001168877"/>
    </source>
</evidence>
<evidence type="ECO:0008006" key="6">
    <source>
        <dbReference type="Google" id="ProtNLM"/>
    </source>
</evidence>
<keyword evidence="5" id="KW-1185">Reference proteome</keyword>
<dbReference type="EMBL" id="JAUESC010000001">
    <property type="protein sequence ID" value="KAK0607033.1"/>
    <property type="molecule type" value="Genomic_DNA"/>
</dbReference>
<dbReference type="PANTHER" id="PTHR11926:SF870">
    <property type="entry name" value="UDP-GLYCOSYLTRANSFERASE 75B1"/>
    <property type="match status" value="1"/>
</dbReference>
<dbReference type="PANTHER" id="PTHR11926">
    <property type="entry name" value="GLUCOSYL/GLUCURONOSYL TRANSFERASES"/>
    <property type="match status" value="1"/>
</dbReference>
<dbReference type="SUPFAM" id="SSF53756">
    <property type="entry name" value="UDP-Glycosyltransferase/glycogen phosphorylase"/>
    <property type="match status" value="1"/>
</dbReference>
<gene>
    <name evidence="4" type="ORF">LWI29_008200</name>
</gene>
<accession>A0AA39W886</accession>
<evidence type="ECO:0000313" key="4">
    <source>
        <dbReference type="EMBL" id="KAK0607033.1"/>
    </source>
</evidence>
<dbReference type="FunFam" id="3.40.50.2000:FF:000167">
    <property type="entry name" value="Glycosyltransferase"/>
    <property type="match status" value="1"/>
</dbReference>
<keyword evidence="3" id="KW-0808">Transferase</keyword>
<dbReference type="InterPro" id="IPR002213">
    <property type="entry name" value="UDP_glucos_trans"/>
</dbReference>
<protein>
    <recommendedName>
        <fullName evidence="6">Glycosyltransferase</fullName>
    </recommendedName>
</protein>
<dbReference type="Proteomes" id="UP001168877">
    <property type="component" value="Unassembled WGS sequence"/>
</dbReference>
<evidence type="ECO:0000256" key="3">
    <source>
        <dbReference type="ARBA" id="ARBA00022679"/>
    </source>
</evidence>
<comment type="caution">
    <text evidence="4">The sequence shown here is derived from an EMBL/GenBank/DDBJ whole genome shotgun (WGS) entry which is preliminary data.</text>
</comment>
<dbReference type="FunFam" id="3.40.50.2000:FF:000019">
    <property type="entry name" value="Glycosyltransferase"/>
    <property type="match status" value="1"/>
</dbReference>
<evidence type="ECO:0000256" key="1">
    <source>
        <dbReference type="ARBA" id="ARBA00009995"/>
    </source>
</evidence>
<reference evidence="4" key="2">
    <citation type="submission" date="2023-06" db="EMBL/GenBank/DDBJ databases">
        <authorList>
            <person name="Swenson N.G."/>
            <person name="Wegrzyn J.L."/>
            <person name="Mcevoy S.L."/>
        </authorList>
    </citation>
    <scope>NUCLEOTIDE SEQUENCE</scope>
    <source>
        <strain evidence="4">NS2018</strain>
        <tissue evidence="4">Leaf</tissue>
    </source>
</reference>
<organism evidence="4 5">
    <name type="scientific">Acer saccharum</name>
    <name type="common">Sugar maple</name>
    <dbReference type="NCBI Taxonomy" id="4024"/>
    <lineage>
        <taxon>Eukaryota</taxon>
        <taxon>Viridiplantae</taxon>
        <taxon>Streptophyta</taxon>
        <taxon>Embryophyta</taxon>
        <taxon>Tracheophyta</taxon>
        <taxon>Spermatophyta</taxon>
        <taxon>Magnoliopsida</taxon>
        <taxon>eudicotyledons</taxon>
        <taxon>Gunneridae</taxon>
        <taxon>Pentapetalae</taxon>
        <taxon>rosids</taxon>
        <taxon>malvids</taxon>
        <taxon>Sapindales</taxon>
        <taxon>Sapindaceae</taxon>
        <taxon>Hippocastanoideae</taxon>
        <taxon>Acereae</taxon>
        <taxon>Acer</taxon>
    </lineage>
</organism>
<dbReference type="GO" id="GO:0080043">
    <property type="term" value="F:quercetin 3-O-glucosyltransferase activity"/>
    <property type="evidence" value="ECO:0007669"/>
    <property type="project" value="TreeGrafter"/>
</dbReference>